<reference evidence="2" key="2">
    <citation type="submission" date="2025-08" db="UniProtKB">
        <authorList>
            <consortium name="RefSeq"/>
        </authorList>
    </citation>
    <scope>IDENTIFICATION</scope>
</reference>
<dbReference type="Proteomes" id="UP000818029">
    <property type="component" value="Chromosome A09"/>
</dbReference>
<dbReference type="Gene3D" id="3.30.70.270">
    <property type="match status" value="1"/>
</dbReference>
<dbReference type="Gene3D" id="2.40.70.10">
    <property type="entry name" value="Acid Proteases"/>
    <property type="match status" value="1"/>
</dbReference>
<dbReference type="CDD" id="cd00303">
    <property type="entry name" value="retropepsin_like"/>
    <property type="match status" value="1"/>
</dbReference>
<dbReference type="PANTHER" id="PTHR15503:SF45">
    <property type="entry name" value="RNA-DIRECTED DNA POLYMERASE HOMOLOG"/>
    <property type="match status" value="1"/>
</dbReference>
<accession>A0A1U8PPU6</accession>
<dbReference type="InterPro" id="IPR021109">
    <property type="entry name" value="Peptidase_aspartic_dom_sf"/>
</dbReference>
<dbReference type="OrthoDB" id="1749844at2759"/>
<evidence type="ECO:0008006" key="3">
    <source>
        <dbReference type="Google" id="ProtNLM"/>
    </source>
</evidence>
<gene>
    <name evidence="2" type="primary">LOC107960421</name>
</gene>
<reference evidence="1" key="1">
    <citation type="journal article" date="2020" name="Nat. Genet.">
        <title>Genomic diversifications of five Gossypium allopolyploid species and their impact on cotton improvement.</title>
        <authorList>
            <person name="Chen Z.J."/>
            <person name="Sreedasyam A."/>
            <person name="Ando A."/>
            <person name="Song Q."/>
            <person name="De Santiago L.M."/>
            <person name="Hulse-Kemp A.M."/>
            <person name="Ding M."/>
            <person name="Ye W."/>
            <person name="Kirkbride R.C."/>
            <person name="Jenkins J."/>
            <person name="Plott C."/>
            <person name="Lovell J."/>
            <person name="Lin Y.M."/>
            <person name="Vaughn R."/>
            <person name="Liu B."/>
            <person name="Simpson S."/>
            <person name="Scheffler B.E."/>
            <person name="Wen L."/>
            <person name="Saski C.A."/>
            <person name="Grover C.E."/>
            <person name="Hu G."/>
            <person name="Conover J.L."/>
            <person name="Carlson J.W."/>
            <person name="Shu S."/>
            <person name="Boston L.B."/>
            <person name="Williams M."/>
            <person name="Peterson D.G."/>
            <person name="McGee K."/>
            <person name="Jones D.C."/>
            <person name="Wendel J.F."/>
            <person name="Stelly D.M."/>
            <person name="Grimwood J."/>
            <person name="Schmutz J."/>
        </authorList>
    </citation>
    <scope>NUCLEOTIDE SEQUENCE [LARGE SCALE GENOMIC DNA]</scope>
    <source>
        <strain evidence="1">cv. TM-1</strain>
    </source>
</reference>
<dbReference type="PANTHER" id="PTHR15503">
    <property type="entry name" value="LDOC1 RELATED"/>
    <property type="match status" value="1"/>
</dbReference>
<dbReference type="GeneID" id="107960421"/>
<proteinExistence type="predicted"/>
<evidence type="ECO:0000313" key="2">
    <source>
        <dbReference type="RefSeq" id="XP_016752264.1"/>
    </source>
</evidence>
<keyword evidence="1" id="KW-1185">Reference proteome</keyword>
<dbReference type="InterPro" id="IPR032567">
    <property type="entry name" value="RTL1-rel"/>
</dbReference>
<dbReference type="InterPro" id="IPR043502">
    <property type="entry name" value="DNA/RNA_pol_sf"/>
</dbReference>
<sequence length="364" mass="41041">MERLQSNGAELFKGVTGIAPNVVEYWIEATERIMDDLDCTPKQKLKGAGKYVGANYVDTHRREFLNLTHRDRSVAEYEAEFLRLSLYVRGSGKRAQSRGVGQIEVRQPVLVYAARHREDIDAPDIITGTFLIYDVPYTALIDLGSTHSYIACSVSENLGLSIESTMSEVTVLSPLGLSRVNKLFRDFLLEAQGMEFLADLLELLFGEFNKILGIDWLVKHRISLDCATKRVLLRTEEDNELVRKGCEVFLAYISVSDSGDSTVKDIRTVKDFLYVFPEELLGLPPNREVDFGIKLILVSAEGIRVDPYKIEAVLDWKLSKNVSKICSFLGLAGYYRRFVEGFSLIEAPLTKLLHKGIPFVWTDA</sequence>
<dbReference type="KEGG" id="ghi:107960421"/>
<dbReference type="RefSeq" id="XP_016752264.1">
    <property type="nucleotide sequence ID" value="XM_016896775.1"/>
</dbReference>
<dbReference type="SUPFAM" id="SSF50630">
    <property type="entry name" value="Acid proteases"/>
    <property type="match status" value="1"/>
</dbReference>
<organism evidence="1 2">
    <name type="scientific">Gossypium hirsutum</name>
    <name type="common">Upland cotton</name>
    <name type="synonym">Gossypium mexicanum</name>
    <dbReference type="NCBI Taxonomy" id="3635"/>
    <lineage>
        <taxon>Eukaryota</taxon>
        <taxon>Viridiplantae</taxon>
        <taxon>Streptophyta</taxon>
        <taxon>Embryophyta</taxon>
        <taxon>Tracheophyta</taxon>
        <taxon>Spermatophyta</taxon>
        <taxon>Magnoliopsida</taxon>
        <taxon>eudicotyledons</taxon>
        <taxon>Gunneridae</taxon>
        <taxon>Pentapetalae</taxon>
        <taxon>rosids</taxon>
        <taxon>malvids</taxon>
        <taxon>Malvales</taxon>
        <taxon>Malvaceae</taxon>
        <taxon>Malvoideae</taxon>
        <taxon>Gossypium</taxon>
    </lineage>
</organism>
<protein>
    <recommendedName>
        <fullName evidence="3">DNA/RNA polymerases superfamily protein</fullName>
    </recommendedName>
</protein>
<dbReference type="AlphaFoldDB" id="A0A1U8PPU6"/>
<evidence type="ECO:0000313" key="1">
    <source>
        <dbReference type="Proteomes" id="UP000818029"/>
    </source>
</evidence>
<dbReference type="PaxDb" id="3635-A0A1U8PPU6"/>
<name>A0A1U8PPU6_GOSHI</name>
<dbReference type="STRING" id="3635.A0A1U8PPU6"/>
<dbReference type="SUPFAM" id="SSF56672">
    <property type="entry name" value="DNA/RNA polymerases"/>
    <property type="match status" value="1"/>
</dbReference>
<dbReference type="InterPro" id="IPR043128">
    <property type="entry name" value="Rev_trsase/Diguanyl_cyclase"/>
</dbReference>
<dbReference type="Pfam" id="PF08284">
    <property type="entry name" value="RVP_2"/>
    <property type="match status" value="1"/>
</dbReference>